<keyword evidence="1" id="KW-1185">Reference proteome</keyword>
<dbReference type="AlphaFoldDB" id="A0A0M3HUZ2"/>
<evidence type="ECO:0000313" key="2">
    <source>
        <dbReference type="WBParaSite" id="ALUE_0000668701-mRNA-1"/>
    </source>
</evidence>
<sequence length="68" mass="8005">MVILVQFFVRLYHERFEAFRDKPFFFDPHSRAPFQIMTEAYLGDIVFARVPVCVRVRVLGRVGASTRV</sequence>
<evidence type="ECO:0000313" key="1">
    <source>
        <dbReference type="Proteomes" id="UP000036681"/>
    </source>
</evidence>
<name>A0A0M3HUZ2_ASCLU</name>
<proteinExistence type="predicted"/>
<protein>
    <submittedName>
        <fullName evidence="2">Cytochrome P450</fullName>
    </submittedName>
</protein>
<reference evidence="2" key="1">
    <citation type="submission" date="2017-02" db="UniProtKB">
        <authorList>
            <consortium name="WormBaseParasite"/>
        </authorList>
    </citation>
    <scope>IDENTIFICATION</scope>
</reference>
<dbReference type="Proteomes" id="UP000036681">
    <property type="component" value="Unplaced"/>
</dbReference>
<organism evidence="1 2">
    <name type="scientific">Ascaris lumbricoides</name>
    <name type="common">Giant roundworm</name>
    <dbReference type="NCBI Taxonomy" id="6252"/>
    <lineage>
        <taxon>Eukaryota</taxon>
        <taxon>Metazoa</taxon>
        <taxon>Ecdysozoa</taxon>
        <taxon>Nematoda</taxon>
        <taxon>Chromadorea</taxon>
        <taxon>Rhabditida</taxon>
        <taxon>Spirurina</taxon>
        <taxon>Ascaridomorpha</taxon>
        <taxon>Ascaridoidea</taxon>
        <taxon>Ascarididae</taxon>
        <taxon>Ascaris</taxon>
    </lineage>
</organism>
<accession>A0A0M3HUZ2</accession>
<dbReference type="WBParaSite" id="ALUE_0000668701-mRNA-1">
    <property type="protein sequence ID" value="ALUE_0000668701-mRNA-1"/>
    <property type="gene ID" value="ALUE_0000668701"/>
</dbReference>